<evidence type="ECO:0000256" key="12">
    <source>
        <dbReference type="ARBA" id="ARBA00041377"/>
    </source>
</evidence>
<evidence type="ECO:0000256" key="8">
    <source>
        <dbReference type="ARBA" id="ARBA00036346"/>
    </source>
</evidence>
<organism evidence="15 16">
    <name type="scientific">Homoserinimonas hongtaonis</name>
    <dbReference type="NCBI Taxonomy" id="2079791"/>
    <lineage>
        <taxon>Bacteria</taxon>
        <taxon>Bacillati</taxon>
        <taxon>Actinomycetota</taxon>
        <taxon>Actinomycetes</taxon>
        <taxon>Micrococcales</taxon>
        <taxon>Microbacteriaceae</taxon>
        <taxon>Homoserinimonas</taxon>
    </lineage>
</organism>
<dbReference type="InterPro" id="IPR042213">
    <property type="entry name" value="NBD_C_sf"/>
</dbReference>
<dbReference type="Gene3D" id="3.40.50.10840">
    <property type="entry name" value="Putative sugar-binding, N-terminal domain"/>
    <property type="match status" value="1"/>
</dbReference>
<evidence type="ECO:0000256" key="10">
    <source>
        <dbReference type="ARBA" id="ARBA00039095"/>
    </source>
</evidence>
<evidence type="ECO:0000256" key="9">
    <source>
        <dbReference type="ARBA" id="ARBA00037335"/>
    </source>
</evidence>
<dbReference type="SUPFAM" id="SSF142764">
    <property type="entry name" value="YgbK-like"/>
    <property type="match status" value="1"/>
</dbReference>
<dbReference type="InterPro" id="IPR010737">
    <property type="entry name" value="4-carb_acid_sugar_kinase_N"/>
</dbReference>
<dbReference type="RefSeq" id="WP_108996982.1">
    <property type="nucleotide sequence ID" value="NZ_QEEX01000001.1"/>
</dbReference>
<dbReference type="InterPro" id="IPR031475">
    <property type="entry name" value="NBD_C"/>
</dbReference>
<dbReference type="EMBL" id="QEEX01000001">
    <property type="protein sequence ID" value="PWB96967.1"/>
    <property type="molecule type" value="Genomic_DNA"/>
</dbReference>
<comment type="catalytic activity">
    <reaction evidence="8">
        <text>3-dehydro-D-erythronate + ATP = 3-dehydro-4-O-phospho-D-erythronate + ADP + H(+)</text>
        <dbReference type="Rhea" id="RHEA:52556"/>
        <dbReference type="ChEBI" id="CHEBI:15378"/>
        <dbReference type="ChEBI" id="CHEBI:30616"/>
        <dbReference type="ChEBI" id="CHEBI:57958"/>
        <dbReference type="ChEBI" id="CHEBI:136593"/>
        <dbReference type="ChEBI" id="CHEBI:456216"/>
        <dbReference type="EC" id="2.7.1.217"/>
    </reaction>
</comment>
<dbReference type="GO" id="GO:0016301">
    <property type="term" value="F:kinase activity"/>
    <property type="evidence" value="ECO:0007669"/>
    <property type="project" value="UniProtKB-KW"/>
</dbReference>
<sequence>MAPWLGVIADDYTGATDLAGMLVRSGTSAVQFFGVPTDDMVVPEADCLVVALKSRSIDAADAVEQSLEAARWLLAQGVEQLFFKYCSTFDSTAAGNIGPVAEALHREIGSGIAVIAPAVPENGRTVYQGRLFVGDKPLDESPMRNHPLNPMTDSDLGRLFSAQSSLTTGLVSLSTVRSGSDAVRQRLTALEADGISFAVVDTVADEDLIAIGAAIVDAKLVTGAAGMAVGLAAARAAATGQSSAPAPALPVGAAAVLSGSCSTATQGQVALYSQDHPSFLIDPLRLAAGDDVVGEALAFARDNLDSVPLIYSSADPAQVAAVQAELGVSRSAGLIEDAFASIARGLVESGVRRLIVAGGETSGAVVVGLGTSAIQIGEEVDPGVPWTISVDKPQIGLLLKSGNFGAPDIFTKALEGR</sequence>
<dbReference type="NCBIfam" id="NF043035">
    <property type="entry name" value="OxoTetrKin"/>
    <property type="match status" value="1"/>
</dbReference>
<dbReference type="Proteomes" id="UP000244978">
    <property type="component" value="Unassembled WGS sequence"/>
</dbReference>
<evidence type="ECO:0000256" key="4">
    <source>
        <dbReference type="ARBA" id="ARBA00022777"/>
    </source>
</evidence>
<dbReference type="Gene3D" id="3.40.980.20">
    <property type="entry name" value="Four-carbon acid sugar kinase, nucleotide binding domain"/>
    <property type="match status" value="1"/>
</dbReference>
<evidence type="ECO:0000256" key="3">
    <source>
        <dbReference type="ARBA" id="ARBA00022741"/>
    </source>
</evidence>
<comment type="caution">
    <text evidence="15">The sequence shown here is derived from an EMBL/GenBank/DDBJ whole genome shotgun (WGS) entry which is preliminary data.</text>
</comment>
<dbReference type="EC" id="2.7.1.217" evidence="10"/>
<dbReference type="GO" id="GO:0005524">
    <property type="term" value="F:ATP binding"/>
    <property type="evidence" value="ECO:0007669"/>
    <property type="project" value="UniProtKB-KW"/>
</dbReference>
<evidence type="ECO:0000256" key="6">
    <source>
        <dbReference type="ARBA" id="ARBA00023277"/>
    </source>
</evidence>
<evidence type="ECO:0000259" key="13">
    <source>
        <dbReference type="Pfam" id="PF07005"/>
    </source>
</evidence>
<keyword evidence="4" id="KW-0418">Kinase</keyword>
<dbReference type="InterPro" id="IPR050007">
    <property type="entry name" value="OtnK"/>
</dbReference>
<feature type="domain" description="Four-carbon acid sugar kinase nucleotide binding" evidence="14">
    <location>
        <begin position="255"/>
        <end position="410"/>
    </location>
</feature>
<evidence type="ECO:0000313" key="16">
    <source>
        <dbReference type="Proteomes" id="UP000244978"/>
    </source>
</evidence>
<dbReference type="Pfam" id="PF07005">
    <property type="entry name" value="SBD_N"/>
    <property type="match status" value="1"/>
</dbReference>
<dbReference type="InterPro" id="IPR037051">
    <property type="entry name" value="4-carb_acid_sugar_kinase_N_sf"/>
</dbReference>
<keyword evidence="6" id="KW-0119">Carbohydrate metabolism</keyword>
<keyword evidence="16" id="KW-1185">Reference proteome</keyword>
<comment type="similarity">
    <text evidence="1">Belongs to the four-carbon acid sugar kinase family.</text>
</comment>
<accession>A0A2U1SZB6</accession>
<keyword evidence="3" id="KW-0547">Nucleotide-binding</keyword>
<dbReference type="AlphaFoldDB" id="A0A2U1SZB6"/>
<evidence type="ECO:0000259" key="14">
    <source>
        <dbReference type="Pfam" id="PF17042"/>
    </source>
</evidence>
<evidence type="ECO:0000256" key="7">
    <source>
        <dbReference type="ARBA" id="ARBA00035898"/>
    </source>
</evidence>
<keyword evidence="5" id="KW-0067">ATP-binding</keyword>
<evidence type="ECO:0000256" key="5">
    <source>
        <dbReference type="ARBA" id="ARBA00022840"/>
    </source>
</evidence>
<name>A0A2U1SZB6_9MICO</name>
<gene>
    <name evidence="15" type="ORF">DF220_03285</name>
</gene>
<comment type="catalytic activity">
    <reaction evidence="7">
        <text>3-dehydro-L-erythronate + ATP = 3-dehydro-4-O-phospho-L-erythronate + ADP + H(+)</text>
        <dbReference type="Rhea" id="RHEA:52552"/>
        <dbReference type="ChEBI" id="CHEBI:15378"/>
        <dbReference type="ChEBI" id="CHEBI:30616"/>
        <dbReference type="ChEBI" id="CHEBI:136592"/>
        <dbReference type="ChEBI" id="CHEBI:136670"/>
        <dbReference type="ChEBI" id="CHEBI:456216"/>
        <dbReference type="EC" id="2.7.1.217"/>
    </reaction>
</comment>
<dbReference type="Pfam" id="PF17042">
    <property type="entry name" value="NBD_C"/>
    <property type="match status" value="1"/>
</dbReference>
<feature type="domain" description="Four-carbon acid sugar kinase N-terminal" evidence="13">
    <location>
        <begin position="5"/>
        <end position="230"/>
    </location>
</feature>
<keyword evidence="2" id="KW-0808">Transferase</keyword>
<evidence type="ECO:0000256" key="1">
    <source>
        <dbReference type="ARBA" id="ARBA00005715"/>
    </source>
</evidence>
<evidence type="ECO:0000256" key="2">
    <source>
        <dbReference type="ARBA" id="ARBA00022679"/>
    </source>
</evidence>
<protein>
    <recommendedName>
        <fullName evidence="11">3-oxo-tetronate kinase</fullName>
        <ecNumber evidence="10">2.7.1.217</ecNumber>
    </recommendedName>
    <alternativeName>
        <fullName evidence="12">3-dehydrotetronate 4-kinase</fullName>
    </alternativeName>
</protein>
<evidence type="ECO:0000313" key="15">
    <source>
        <dbReference type="EMBL" id="PWB96967.1"/>
    </source>
</evidence>
<comment type="function">
    <text evidence="9">Catalyzes the ATP-dependent phosphorylation of 3-oxo-tetronate to 3-oxo-tetronate 4-phosphate.</text>
</comment>
<reference evidence="16" key="1">
    <citation type="submission" date="2018-04" db="EMBL/GenBank/DDBJ databases">
        <authorList>
            <person name="Liu S."/>
            <person name="Wang Z."/>
            <person name="Li J."/>
        </authorList>
    </citation>
    <scope>NUCLEOTIDE SEQUENCE [LARGE SCALE GENOMIC DNA]</scope>
    <source>
        <strain evidence="16">S1194</strain>
    </source>
</reference>
<proteinExistence type="inferred from homology"/>
<evidence type="ECO:0000256" key="11">
    <source>
        <dbReference type="ARBA" id="ARBA00039461"/>
    </source>
</evidence>